<evidence type="ECO:0000313" key="4">
    <source>
        <dbReference type="Proteomes" id="UP000641932"/>
    </source>
</evidence>
<evidence type="ECO:0000313" key="3">
    <source>
        <dbReference type="EMBL" id="GGO91663.1"/>
    </source>
</evidence>
<feature type="transmembrane region" description="Helical" evidence="2">
    <location>
        <begin position="106"/>
        <end position="125"/>
    </location>
</feature>
<comment type="caution">
    <text evidence="3">The sequence shown here is derived from an EMBL/GenBank/DDBJ whole genome shotgun (WGS) entry which is preliminary data.</text>
</comment>
<keyword evidence="4" id="KW-1185">Reference proteome</keyword>
<proteinExistence type="predicted"/>
<name>A0A918E003_9ACTN</name>
<organism evidence="3 4">
    <name type="scientific">Wenjunlia tyrosinilytica</name>
    <dbReference type="NCBI Taxonomy" id="1544741"/>
    <lineage>
        <taxon>Bacteria</taxon>
        <taxon>Bacillati</taxon>
        <taxon>Actinomycetota</taxon>
        <taxon>Actinomycetes</taxon>
        <taxon>Kitasatosporales</taxon>
        <taxon>Streptomycetaceae</taxon>
        <taxon>Wenjunlia</taxon>
    </lineage>
</organism>
<keyword evidence="2" id="KW-0812">Transmembrane</keyword>
<gene>
    <name evidence="3" type="ORF">GCM10012280_40060</name>
</gene>
<feature type="transmembrane region" description="Helical" evidence="2">
    <location>
        <begin position="69"/>
        <end position="94"/>
    </location>
</feature>
<accession>A0A918E003</accession>
<evidence type="ECO:0000256" key="1">
    <source>
        <dbReference type="SAM" id="MobiDB-lite"/>
    </source>
</evidence>
<feature type="region of interest" description="Disordered" evidence="1">
    <location>
        <begin position="1"/>
        <end position="20"/>
    </location>
</feature>
<evidence type="ECO:0000256" key="2">
    <source>
        <dbReference type="SAM" id="Phobius"/>
    </source>
</evidence>
<reference evidence="3" key="1">
    <citation type="journal article" date="2014" name="Int. J. Syst. Evol. Microbiol.">
        <title>Complete genome sequence of Corynebacterium casei LMG S-19264T (=DSM 44701T), isolated from a smear-ripened cheese.</title>
        <authorList>
            <consortium name="US DOE Joint Genome Institute (JGI-PGF)"/>
            <person name="Walter F."/>
            <person name="Albersmeier A."/>
            <person name="Kalinowski J."/>
            <person name="Ruckert C."/>
        </authorList>
    </citation>
    <scope>NUCLEOTIDE SEQUENCE</scope>
    <source>
        <strain evidence="3">CGMCC 4.7201</strain>
    </source>
</reference>
<protein>
    <recommendedName>
        <fullName evidence="5">DUF485 domain-containing protein</fullName>
    </recommendedName>
</protein>
<sequence>MTGGPGRPGGDPAEGAPKRRITVAHPRTLAALGGRRPPVSGRKPVAGDLGRQTLGDIYLHSLMRAQLRLGLAVVGVLVAVLGGLPFLFLAAPALRNAMVAGVPVPWLIIGVAVHPVILALAFVCLRHARRNEDDFADLVERS</sequence>
<evidence type="ECO:0008006" key="5">
    <source>
        <dbReference type="Google" id="ProtNLM"/>
    </source>
</evidence>
<reference evidence="3" key="2">
    <citation type="submission" date="2020-09" db="EMBL/GenBank/DDBJ databases">
        <authorList>
            <person name="Sun Q."/>
            <person name="Zhou Y."/>
        </authorList>
    </citation>
    <scope>NUCLEOTIDE SEQUENCE</scope>
    <source>
        <strain evidence="3">CGMCC 4.7201</strain>
    </source>
</reference>
<dbReference type="AlphaFoldDB" id="A0A918E003"/>
<keyword evidence="2" id="KW-0472">Membrane</keyword>
<dbReference type="Proteomes" id="UP000641932">
    <property type="component" value="Unassembled WGS sequence"/>
</dbReference>
<keyword evidence="2" id="KW-1133">Transmembrane helix</keyword>
<dbReference type="EMBL" id="BMMS01000017">
    <property type="protein sequence ID" value="GGO91663.1"/>
    <property type="molecule type" value="Genomic_DNA"/>
</dbReference>